<dbReference type="PANTHER" id="PTHR13246:SF1">
    <property type="entry name" value="CYTOSOLIC ENDO-BETA-N-ACETYLGLUCOSAMINIDASE"/>
    <property type="match status" value="1"/>
</dbReference>
<dbReference type="InterPro" id="IPR032979">
    <property type="entry name" value="ENGase"/>
</dbReference>
<dbReference type="Proteomes" id="UP000286598">
    <property type="component" value="Unassembled WGS sequence"/>
</dbReference>
<dbReference type="PANTHER" id="PTHR13246">
    <property type="entry name" value="ENDO BETA N-ACETYLGLUCOSAMINIDASE"/>
    <property type="match status" value="1"/>
</dbReference>
<dbReference type="AlphaFoldDB" id="A0A3R6IRI0"/>
<dbReference type="GO" id="GO:0005829">
    <property type="term" value="C:cytosol"/>
    <property type="evidence" value="ECO:0007669"/>
    <property type="project" value="UniProtKB-SubCell"/>
</dbReference>
<dbReference type="InterPro" id="IPR013320">
    <property type="entry name" value="ConA-like_dom_sf"/>
</dbReference>
<dbReference type="NCBIfam" id="TIGR04183">
    <property type="entry name" value="Por_Secre_tail"/>
    <property type="match status" value="1"/>
</dbReference>
<dbReference type="InterPro" id="IPR005201">
    <property type="entry name" value="TIM_ENGase"/>
</dbReference>
<organism evidence="3 4">
    <name type="scientific">Leyella stercorea</name>
    <dbReference type="NCBI Taxonomy" id="363265"/>
    <lineage>
        <taxon>Bacteria</taxon>
        <taxon>Pseudomonadati</taxon>
        <taxon>Bacteroidota</taxon>
        <taxon>Bacteroidia</taxon>
        <taxon>Bacteroidales</taxon>
        <taxon>Prevotellaceae</taxon>
        <taxon>Leyella</taxon>
    </lineage>
</organism>
<dbReference type="SUPFAM" id="SSF49899">
    <property type="entry name" value="Concanavalin A-like lectins/glucanases"/>
    <property type="match status" value="1"/>
</dbReference>
<accession>A0A3R6IRI0</accession>
<proteinExistence type="predicted"/>
<feature type="signal peptide" evidence="1">
    <location>
        <begin position="1"/>
        <end position="22"/>
    </location>
</feature>
<dbReference type="Pfam" id="PF13385">
    <property type="entry name" value="Laminin_G_3"/>
    <property type="match status" value="1"/>
</dbReference>
<evidence type="ECO:0000313" key="4">
    <source>
        <dbReference type="Proteomes" id="UP000286598"/>
    </source>
</evidence>
<keyword evidence="4" id="KW-1185">Reference proteome</keyword>
<sequence length="1275" mass="141273">MNNKKTTLLASMLLCGCVFGYAQRTPTHPLDIQDKGDQYLLENIWNWEAGTPPREVSEMDDQFYISRVRPLPRIAEADDYQAEVSKQAKPGRKMCLWTPLDDPTSSWKALPRYCFEGDNFSMWSYLNIHGNWTAPWFRVTGGLSDVAHKNGVAVGCVASIPWNANVNLYAASGWGKTFGELTKKNSDGTYKNVERFVKILKYYGIDGVGVNSEFNASAATMKQIRGFFAECHKEAEKIGWKFQLHWYDGTNDYGGITFDQGLGAHNKAQFGDKDNIVTDMMFSNYNTGGGTLKNTAAYAKSLGRDPYDYYKGFDIQGRALHASSSNWNDLNDVEASVGFWGAHSQGLIHQSATDYGTSDVAIQQAYLDKQEMVFSGGNRNPANTPDILGWSDVVTLANGSLKGKFHGVASYVTAKSTIQQVPFVTRFNLGNGLTFKNEGEVAFNHKWHNIATQDFLPTWRWWIVDGNESAKNGNLAQAELTWDDAYWGGSCLRLKGQTTTSRVKLFKTLLKTEPSYNISLTYKMSNELDTHAKLFVALKGKLTEYKEIAIPAAEKFGQWTTFTTTLDKLGLKSGDEIAMIGIRLDNTAKDYNMLVGELAVRNPQQKFAPVAPKIKEIEVLRGKDKTCDFKIRYAAKEETGGVKTYNDEVDTWYYEIWFQQKGEKEQYLTATTSWAAYVIDAPMVADLEKRDCRFGVRAVSPDGQQKSEISWSEYQTVEYDTPSTEVAIDRQVIKPNEQFKVYYEDQFAPNAQSFRLLNAQTGAQVGEKYSNCNQFTTSVAEVGVYDLEVVNDKGAKEIFRGKVIISPEKTGAVPVVETVTADKQTAETTEEIKLNYTSRDGEGKVSRGLVVKDPNMLLIPAEVTLDGGNNTSMAYSYALWVKVDNYAHDKQGTNLIQKNTISDRWPHNNWGDLWVQVRPQINAGEHDCNSNHLANEVSFNTFGWTAHDNPRESMMSTGYALNPGVWNHIVVTQSSDKQQKIYFNGKCVAGPNNFSSSSLRENSTDNRINTSEHANVFIGGGGVYKAGLNATIDEVQVWNKPLTDAEVVRAMQGYAANEVPEGLMGYYTFEEMDKSDSTFVNLGKAGAQYKARMVVMAGSGGENTSTASYKTVGANNEVTGYPGIDGTLEVKTSHTWQLNGGRISSETDKAAVVTFARPGEYEAGVKLTNFWGESEKALENVLVITGVDAINDVKDAAGFSVYPNPFVESVNLRFAEGGFYTINIVSAAGAVLQSNDFRADAGETVNVAVQGGKGMYIVQVLKDGKPFKALNVIKK</sequence>
<feature type="domain" description="Cytosolic endo-beta-N-acetylglucosaminidase TIM barrel" evidence="2">
    <location>
        <begin position="142"/>
        <end position="434"/>
    </location>
</feature>
<dbReference type="Gene3D" id="3.20.20.80">
    <property type="entry name" value="Glycosidases"/>
    <property type="match status" value="1"/>
</dbReference>
<name>A0A3R6IRI0_9BACT</name>
<evidence type="ECO:0000313" key="3">
    <source>
        <dbReference type="EMBL" id="RHK48496.1"/>
    </source>
</evidence>
<reference evidence="3 4" key="1">
    <citation type="submission" date="2018-08" db="EMBL/GenBank/DDBJ databases">
        <title>A genome reference for cultivated species of the human gut microbiota.</title>
        <authorList>
            <person name="Zou Y."/>
            <person name="Xue W."/>
            <person name="Luo G."/>
        </authorList>
    </citation>
    <scope>NUCLEOTIDE SEQUENCE [LARGE SCALE GENOMIC DNA]</scope>
    <source>
        <strain evidence="3 4">AF42-9</strain>
    </source>
</reference>
<gene>
    <name evidence="3" type="ORF">DW060_10510</name>
</gene>
<dbReference type="GO" id="GO:0005975">
    <property type="term" value="P:carbohydrate metabolic process"/>
    <property type="evidence" value="ECO:0007669"/>
    <property type="project" value="UniProtKB-ARBA"/>
</dbReference>
<dbReference type="Gene3D" id="2.60.120.200">
    <property type="match status" value="1"/>
</dbReference>
<dbReference type="PROSITE" id="PS51257">
    <property type="entry name" value="PROKAR_LIPOPROTEIN"/>
    <property type="match status" value="1"/>
</dbReference>
<protein>
    <submittedName>
        <fullName evidence="3">T9SS C-terminal target domain-containing protein</fullName>
    </submittedName>
</protein>
<dbReference type="InterPro" id="IPR026444">
    <property type="entry name" value="Secre_tail"/>
</dbReference>
<dbReference type="OrthoDB" id="1037816at2"/>
<dbReference type="EMBL" id="QRNO01000062">
    <property type="protein sequence ID" value="RHK48496.1"/>
    <property type="molecule type" value="Genomic_DNA"/>
</dbReference>
<comment type="caution">
    <text evidence="3">The sequence shown here is derived from an EMBL/GenBank/DDBJ whole genome shotgun (WGS) entry which is preliminary data.</text>
</comment>
<dbReference type="Gene3D" id="2.60.120.260">
    <property type="entry name" value="Galactose-binding domain-like"/>
    <property type="match status" value="1"/>
</dbReference>
<feature type="chain" id="PRO_5018711987" evidence="1">
    <location>
        <begin position="23"/>
        <end position="1275"/>
    </location>
</feature>
<dbReference type="GO" id="GO:0033925">
    <property type="term" value="F:mannosyl-glycoprotein endo-beta-N-acetylglucosaminidase activity"/>
    <property type="evidence" value="ECO:0007669"/>
    <property type="project" value="InterPro"/>
</dbReference>
<evidence type="ECO:0000259" key="2">
    <source>
        <dbReference type="Pfam" id="PF03644"/>
    </source>
</evidence>
<evidence type="ECO:0000256" key="1">
    <source>
        <dbReference type="SAM" id="SignalP"/>
    </source>
</evidence>
<keyword evidence="1" id="KW-0732">Signal</keyword>
<dbReference type="Pfam" id="PF03644">
    <property type="entry name" value="Glyco_hydro_85"/>
    <property type="match status" value="1"/>
</dbReference>